<dbReference type="Gene3D" id="2.170.130.10">
    <property type="entry name" value="TonB-dependent receptor, plug domain"/>
    <property type="match status" value="1"/>
</dbReference>
<comment type="subcellular location">
    <subcellularLocation>
        <location evidence="1">Cell outer membrane</location>
        <topology evidence="1">Multi-pass membrane protein</topology>
    </subcellularLocation>
</comment>
<protein>
    <recommendedName>
        <fullName evidence="2">TonB-dependent receptor plug domain-containing protein</fullName>
    </recommendedName>
</protein>
<dbReference type="Pfam" id="PF07715">
    <property type="entry name" value="Plug"/>
    <property type="match status" value="1"/>
</dbReference>
<evidence type="ECO:0000259" key="2">
    <source>
        <dbReference type="Pfam" id="PF07715"/>
    </source>
</evidence>
<dbReference type="InterPro" id="IPR039426">
    <property type="entry name" value="TonB-dep_rcpt-like"/>
</dbReference>
<comment type="caution">
    <text evidence="3">The sequence shown here is derived from an EMBL/GenBank/DDBJ whole genome shotgun (WGS) entry which is preliminary data.</text>
</comment>
<reference evidence="4" key="1">
    <citation type="submission" date="2016-02" db="EMBL/GenBank/DDBJ databases">
        <authorList>
            <person name="Shin S.-K."/>
            <person name="Yi H."/>
            <person name="Kim E."/>
        </authorList>
    </citation>
    <scope>NUCLEOTIDE SEQUENCE [LARGE SCALE GENOMIC DNA]</scope>
    <source>
        <strain evidence="4">LPB0003</strain>
    </source>
</reference>
<dbReference type="EMBL" id="LSFM01000025">
    <property type="protein sequence ID" value="OBY61950.1"/>
    <property type="molecule type" value="Genomic_DNA"/>
</dbReference>
<feature type="domain" description="TonB-dependent receptor plug" evidence="2">
    <location>
        <begin position="123"/>
        <end position="204"/>
    </location>
</feature>
<evidence type="ECO:0000256" key="1">
    <source>
        <dbReference type="PROSITE-ProRule" id="PRU01360"/>
    </source>
</evidence>
<keyword evidence="1" id="KW-1134">Transmembrane beta strand</keyword>
<dbReference type="GO" id="GO:0009279">
    <property type="term" value="C:cell outer membrane"/>
    <property type="evidence" value="ECO:0007669"/>
    <property type="project" value="UniProtKB-SubCell"/>
</dbReference>
<dbReference type="OrthoDB" id="982809at2"/>
<dbReference type="PROSITE" id="PS52016">
    <property type="entry name" value="TONB_DEPENDENT_REC_3"/>
    <property type="match status" value="1"/>
</dbReference>
<proteinExistence type="inferred from homology"/>
<keyword evidence="1" id="KW-0998">Cell outer membrane</keyword>
<dbReference type="InterPro" id="IPR008969">
    <property type="entry name" value="CarboxyPept-like_regulatory"/>
</dbReference>
<dbReference type="InterPro" id="IPR012910">
    <property type="entry name" value="Plug_dom"/>
</dbReference>
<name>A0A1B8TQM2_9FLAO</name>
<dbReference type="RefSeq" id="WP_065320306.1">
    <property type="nucleotide sequence ID" value="NZ_CP017477.1"/>
</dbReference>
<accession>A0A1B8TQM2</accession>
<keyword evidence="1" id="KW-0813">Transport</keyword>
<dbReference type="KEGG" id="pob:LPB03_15030"/>
<dbReference type="SUPFAM" id="SSF49464">
    <property type="entry name" value="Carboxypeptidase regulatory domain-like"/>
    <property type="match status" value="1"/>
</dbReference>
<keyword evidence="1" id="KW-0812">Transmembrane</keyword>
<keyword evidence="1" id="KW-0472">Membrane</keyword>
<keyword evidence="4" id="KW-1185">Reference proteome</keyword>
<sequence>MKTTKYIFLLLILIFTLNISSQESKNMEEIKLTILVHDVNNNPIPGAIILIDDVKQQRLTNSAGYFKIKLDKAPKEITAFSPSIGVMKVTYNNNDKIIIKIISENKSADLVTEDSNSSNNTIQFKDIYDYLRGKVPGVHVNGNNIISIRGYNTVNGSNIPMFILNDNQVSQSIFGNIVPTTIKSVQIYKGTETSIFGSRGANGVIKVTTF</sequence>
<dbReference type="STRING" id="1774273.LPB03_15030"/>
<gene>
    <name evidence="3" type="ORF">LPB3_14280</name>
</gene>
<organism evidence="3 4">
    <name type="scientific">Polaribacter vadi</name>
    <dbReference type="NCBI Taxonomy" id="1774273"/>
    <lineage>
        <taxon>Bacteria</taxon>
        <taxon>Pseudomonadati</taxon>
        <taxon>Bacteroidota</taxon>
        <taxon>Flavobacteriia</taxon>
        <taxon>Flavobacteriales</taxon>
        <taxon>Flavobacteriaceae</taxon>
    </lineage>
</organism>
<dbReference type="SUPFAM" id="SSF56935">
    <property type="entry name" value="Porins"/>
    <property type="match status" value="1"/>
</dbReference>
<dbReference type="InterPro" id="IPR037066">
    <property type="entry name" value="Plug_dom_sf"/>
</dbReference>
<evidence type="ECO:0000313" key="3">
    <source>
        <dbReference type="EMBL" id="OBY61950.1"/>
    </source>
</evidence>
<comment type="similarity">
    <text evidence="1">Belongs to the TonB-dependent receptor family.</text>
</comment>
<evidence type="ECO:0000313" key="4">
    <source>
        <dbReference type="Proteomes" id="UP000092584"/>
    </source>
</evidence>
<dbReference type="AlphaFoldDB" id="A0A1B8TQM2"/>
<dbReference type="Proteomes" id="UP000092584">
    <property type="component" value="Unassembled WGS sequence"/>
</dbReference>